<organism evidence="3 4">
    <name type="scientific">Psychromonas ingrahamii (strain DSM 17664 / CCUG 51855 / 37)</name>
    <dbReference type="NCBI Taxonomy" id="357804"/>
    <lineage>
        <taxon>Bacteria</taxon>
        <taxon>Pseudomonadati</taxon>
        <taxon>Pseudomonadota</taxon>
        <taxon>Gammaproteobacteria</taxon>
        <taxon>Alteromonadales</taxon>
        <taxon>Psychromonadaceae</taxon>
        <taxon>Psychromonas</taxon>
    </lineage>
</organism>
<dbReference type="Proteomes" id="UP000000639">
    <property type="component" value="Chromosome"/>
</dbReference>
<evidence type="ECO:0000313" key="4">
    <source>
        <dbReference type="Proteomes" id="UP000000639"/>
    </source>
</evidence>
<keyword evidence="4" id="KW-1185">Reference proteome</keyword>
<dbReference type="SUPFAM" id="SSF103481">
    <property type="entry name" value="Multidrug resistance efflux transporter EmrE"/>
    <property type="match status" value="1"/>
</dbReference>
<dbReference type="eggNOG" id="COG3454">
    <property type="taxonomic scope" value="Bacteria"/>
</dbReference>
<dbReference type="GO" id="GO:0016787">
    <property type="term" value="F:hydrolase activity"/>
    <property type="evidence" value="ECO:0007669"/>
    <property type="project" value="UniProtKB-KW"/>
</dbReference>
<dbReference type="HOGENOM" id="CLU_879613_0_0_6"/>
<keyword evidence="1" id="KW-0812">Transmembrane</keyword>
<dbReference type="RefSeq" id="WP_011771893.1">
    <property type="nucleotide sequence ID" value="NC_008709.1"/>
</dbReference>
<accession>A1T0T0</accession>
<keyword evidence="1" id="KW-1133">Transmembrane helix</keyword>
<evidence type="ECO:0000313" key="3">
    <source>
        <dbReference type="EMBL" id="ABM05345.1"/>
    </source>
</evidence>
<feature type="transmembrane region" description="Helical" evidence="1">
    <location>
        <begin position="241"/>
        <end position="262"/>
    </location>
</feature>
<proteinExistence type="predicted"/>
<dbReference type="KEGG" id="pin:Ping_3662"/>
<dbReference type="InterPro" id="IPR037185">
    <property type="entry name" value="EmrE-like"/>
</dbReference>
<dbReference type="AlphaFoldDB" id="A1T0T0"/>
<dbReference type="Pfam" id="PF24098">
    <property type="entry name" value="DUF7380"/>
    <property type="match status" value="1"/>
</dbReference>
<dbReference type="EMBL" id="CP000510">
    <property type="protein sequence ID" value="ABM05345.1"/>
    <property type="molecule type" value="Genomic_DNA"/>
</dbReference>
<keyword evidence="3" id="KW-0378">Hydrolase</keyword>
<sequence length="316" mass="35302">MKLNPSSPNEPFTAFMHLSDKRSAIADDFNEIEINFIAQVVKDVSEPMIQARFADLLWLLVTTVYHALSFANEELGVRNNQFAKKIAQAVHQFQPHALVYNRVHCRYEITDPTGLPILIDLMKNQAMQLVSLMDHTPGQGQFKDLASYKAYFGKSYKKSDQELDKMIANKKQQAEGAIGRVELLVKTANEQGIAAAFFTSIYSLSDKAISQQVDSFSAWVTLCLYRKKHCETIIPAVRPHLAVWLAGSLFIGTAYALVILAMQTLPTAYVLSMTNIGILLAVVLSMLFFKDRVHLKQKIVATLFITSGLLILGIFG</sequence>
<gene>
    <name evidence="3" type="ordered locus">Ping_3662</name>
</gene>
<feature type="transmembrane region" description="Helical" evidence="1">
    <location>
        <begin position="299"/>
        <end position="315"/>
    </location>
</feature>
<feature type="transmembrane region" description="Helical" evidence="1">
    <location>
        <begin position="268"/>
        <end position="287"/>
    </location>
</feature>
<dbReference type="STRING" id="357804.Ping_3662"/>
<keyword evidence="1" id="KW-0472">Membrane</keyword>
<reference evidence="3 4" key="1">
    <citation type="submission" date="2007-01" db="EMBL/GenBank/DDBJ databases">
        <title>Complete sequence of Psychromonas ingrahamii 37.</title>
        <authorList>
            <consortium name="US DOE Joint Genome Institute"/>
            <person name="Copeland A."/>
            <person name="Lucas S."/>
            <person name="Lapidus A."/>
            <person name="Barry K."/>
            <person name="Detter J.C."/>
            <person name="Glavina del Rio T."/>
            <person name="Hammon N."/>
            <person name="Israni S."/>
            <person name="Dalin E."/>
            <person name="Tice H."/>
            <person name="Pitluck S."/>
            <person name="Thompson L.S."/>
            <person name="Brettin T."/>
            <person name="Bruce D."/>
            <person name="Han C."/>
            <person name="Tapia R."/>
            <person name="Schmutz J."/>
            <person name="Larimer F."/>
            <person name="Land M."/>
            <person name="Hauser L."/>
            <person name="Kyrpides N."/>
            <person name="Ivanova N."/>
            <person name="Staley J."/>
            <person name="Richardson P."/>
        </authorList>
    </citation>
    <scope>NUCLEOTIDE SEQUENCE [LARGE SCALE GENOMIC DNA]</scope>
    <source>
        <strain evidence="3 4">37</strain>
    </source>
</reference>
<evidence type="ECO:0000256" key="1">
    <source>
        <dbReference type="SAM" id="Phobius"/>
    </source>
</evidence>
<feature type="domain" description="DUF7380" evidence="2">
    <location>
        <begin position="1"/>
        <end position="63"/>
    </location>
</feature>
<dbReference type="Gene3D" id="1.10.3730.20">
    <property type="match status" value="1"/>
</dbReference>
<dbReference type="InterPro" id="IPR055804">
    <property type="entry name" value="DUF7380"/>
</dbReference>
<protein>
    <submittedName>
        <fullName evidence="3">Metal-dependent hydrolase involved in phosphonate metabolism-like protein</fullName>
    </submittedName>
</protein>
<evidence type="ECO:0000259" key="2">
    <source>
        <dbReference type="Pfam" id="PF24098"/>
    </source>
</evidence>
<name>A1T0T0_PSYIN</name>
<dbReference type="eggNOG" id="COG2510">
    <property type="taxonomic scope" value="Bacteria"/>
</dbReference>